<feature type="compositionally biased region" description="Basic and acidic residues" evidence="3">
    <location>
        <begin position="813"/>
        <end position="823"/>
    </location>
</feature>
<reference evidence="4" key="1">
    <citation type="submission" date="2016-10" db="EMBL/GenBank/DDBJ databases">
        <authorList>
            <person name="Benchimol M."/>
            <person name="Almeida L.G."/>
            <person name="Vasconcelos A.T."/>
            <person name="Perreira-Neves A."/>
            <person name="Rosa I.A."/>
            <person name="Tasca T."/>
            <person name="Bogo M.R."/>
            <person name="de Souza W."/>
        </authorList>
    </citation>
    <scope>NUCLEOTIDE SEQUENCE [LARGE SCALE GENOMIC DNA]</scope>
    <source>
        <strain evidence="4">K</strain>
    </source>
</reference>
<dbReference type="AlphaFoldDB" id="A0A1J4KR56"/>
<keyword evidence="5" id="KW-1185">Reference proteome</keyword>
<feature type="compositionally biased region" description="Low complexity" evidence="3">
    <location>
        <begin position="663"/>
        <end position="675"/>
    </location>
</feature>
<organism evidence="4 5">
    <name type="scientific">Tritrichomonas foetus</name>
    <dbReference type="NCBI Taxonomy" id="1144522"/>
    <lineage>
        <taxon>Eukaryota</taxon>
        <taxon>Metamonada</taxon>
        <taxon>Parabasalia</taxon>
        <taxon>Tritrichomonadida</taxon>
        <taxon>Tritrichomonadidae</taxon>
        <taxon>Tritrichomonas</taxon>
    </lineage>
</organism>
<protein>
    <recommendedName>
        <fullName evidence="6">Leucine Rich Repeat family protein</fullName>
    </recommendedName>
</protein>
<evidence type="ECO:0000313" key="4">
    <source>
        <dbReference type="EMBL" id="OHT13743.1"/>
    </source>
</evidence>
<dbReference type="PANTHER" id="PTHR15454:SF56">
    <property type="entry name" value="PROTEIN PHOSPHATASE 1 REGULATORY SUBUNIT 7-RELATED"/>
    <property type="match status" value="1"/>
</dbReference>
<dbReference type="Proteomes" id="UP000179807">
    <property type="component" value="Unassembled WGS sequence"/>
</dbReference>
<dbReference type="PANTHER" id="PTHR15454">
    <property type="entry name" value="NISCHARIN RELATED"/>
    <property type="match status" value="1"/>
</dbReference>
<name>A0A1J4KR56_9EUKA</name>
<dbReference type="SUPFAM" id="SSF52047">
    <property type="entry name" value="RNI-like"/>
    <property type="match status" value="1"/>
</dbReference>
<feature type="compositionally biased region" description="Low complexity" evidence="3">
    <location>
        <begin position="760"/>
        <end position="802"/>
    </location>
</feature>
<proteinExistence type="predicted"/>
<feature type="region of interest" description="Disordered" evidence="3">
    <location>
        <begin position="742"/>
        <end position="1061"/>
    </location>
</feature>
<dbReference type="OrthoDB" id="10656205at2759"/>
<feature type="compositionally biased region" description="Basic and acidic residues" evidence="3">
    <location>
        <begin position="978"/>
        <end position="987"/>
    </location>
</feature>
<accession>A0A1J4KR56</accession>
<dbReference type="Gene3D" id="3.80.10.10">
    <property type="entry name" value="Ribonuclease Inhibitor"/>
    <property type="match status" value="1"/>
</dbReference>
<evidence type="ECO:0000256" key="1">
    <source>
        <dbReference type="ARBA" id="ARBA00022614"/>
    </source>
</evidence>
<dbReference type="GeneID" id="94833464"/>
<feature type="compositionally biased region" description="Basic and acidic residues" evidence="3">
    <location>
        <begin position="859"/>
        <end position="873"/>
    </location>
</feature>
<dbReference type="GO" id="GO:0005737">
    <property type="term" value="C:cytoplasm"/>
    <property type="evidence" value="ECO:0007669"/>
    <property type="project" value="TreeGrafter"/>
</dbReference>
<feature type="region of interest" description="Disordered" evidence="3">
    <location>
        <begin position="658"/>
        <end position="718"/>
    </location>
</feature>
<gene>
    <name evidence="4" type="ORF">TRFO_16073</name>
</gene>
<dbReference type="VEuPathDB" id="TrichDB:TRFO_16073"/>
<feature type="compositionally biased region" description="Basic and acidic residues" evidence="3">
    <location>
        <begin position="904"/>
        <end position="928"/>
    </location>
</feature>
<feature type="compositionally biased region" description="Basic residues" evidence="3">
    <location>
        <begin position="874"/>
        <end position="884"/>
    </location>
</feature>
<dbReference type="EMBL" id="MLAK01000485">
    <property type="protein sequence ID" value="OHT13743.1"/>
    <property type="molecule type" value="Genomic_DNA"/>
</dbReference>
<feature type="compositionally biased region" description="Basic residues" evidence="3">
    <location>
        <begin position="1050"/>
        <end position="1061"/>
    </location>
</feature>
<dbReference type="InterPro" id="IPR032675">
    <property type="entry name" value="LRR_dom_sf"/>
</dbReference>
<evidence type="ECO:0000256" key="2">
    <source>
        <dbReference type="ARBA" id="ARBA00022737"/>
    </source>
</evidence>
<evidence type="ECO:0000313" key="5">
    <source>
        <dbReference type="Proteomes" id="UP000179807"/>
    </source>
</evidence>
<evidence type="ECO:0000256" key="3">
    <source>
        <dbReference type="SAM" id="MobiDB-lite"/>
    </source>
</evidence>
<feature type="compositionally biased region" description="Basic residues" evidence="3">
    <location>
        <begin position="803"/>
        <end position="812"/>
    </location>
</feature>
<feature type="compositionally biased region" description="Basic and acidic residues" evidence="3">
    <location>
        <begin position="1035"/>
        <end position="1049"/>
    </location>
</feature>
<keyword evidence="1" id="KW-0433">Leucine-rich repeat</keyword>
<sequence>MTSNLEEQVSKQVISTGQKIIHCIPAKVKSGIGKSDRTIVFTDQSFCVFKKSSRKNSEFWITLSSLNVDENSVTFKFGKKQYIIIPNDLKNFLSCLFDVIQRVLLPSELDALSFGNFHSFVTYPNPRSVIARLKQQTTIKKYEIEPSTYSQLMSSFTFSRKDLDISEFKPSFIPFIIDALPLAYEIESVRINNTAEIDAYSEITKLMKEKNRIRLLEISGTVNGSFEGFMSTLTVNKPEKLFSISFDNSELAQKHLEAIETFASEDKLKGLEFHNAISPSGMNYFHDSLFSNLRLTSLNLDRTPGIDLNRLIPRIKSVSLLSLSDCKLDISDVLPQLSPLTQLRVLNLSGNRCTDATKLSRTQLPPSILSVYVNRVKWERDCLAIFFNYRVMKLSIAYAETSADDWNRLFDSMIHNKNNSLAALIWDGNRVHINLFKHIRNHELLDYLSVNYCFTQNHPEYLSYLVDYLQSSTSHIRTLSVRGTDKNNLGIYIAHVVEAVQNSPRLSILDIYGQRGGDQCLMALAKQVNKLRIISCDGMNPTNYVHLTTLLGQANAAGIAISYPTEDIASLVSSGQLSKENAAIIFEKCGRLPDKVKKQPDDIKYQPVTSHFDDLFQVYQFKPNDQFPRYLKKKELQFWTSAPPMTNIAPVIKRPNGEQIVHTPNSTPSSPFSPNRDNHDSDGPAMNNTNYERKKRQQNQLHVKVPQHYGTTKSPKKKVTPKFVFEEESLTIEVSIADEESILPPLPPARNVGRSPLVGSNRSSPTSSPRSPLKRPSSPERSPIHSPHSPNRSSNRPSSPSNKRSHSQQKRKVSSEKERERGRAPAVQHRSASANRTRNRHNDNDVNIDRPSSTRRRQRKEELPKLEEPENKPVLRRQNRRKPSPIKGRPSPTEAGTSSRKRTSPKEQVEPIRQRKSRNAEQHNDPHQRRQHHQSLQVKTSSRNKNIQEDLPSPKIPTILNHSSDSFGDVKPLNIDNVKPKIRESARRNKQPSQQVHRLRDDSGDELPVQPKRSTGNRDKKSPQGGESRGRSRRPAPEIKEMNFGENQRKGKIIFAKKKSR</sequence>
<dbReference type="RefSeq" id="XP_068366879.1">
    <property type="nucleotide sequence ID" value="XM_068498760.1"/>
</dbReference>
<feature type="compositionally biased region" description="Polar residues" evidence="3">
    <location>
        <begin position="934"/>
        <end position="945"/>
    </location>
</feature>
<keyword evidence="2" id="KW-0677">Repeat</keyword>
<comment type="caution">
    <text evidence="4">The sequence shown here is derived from an EMBL/GenBank/DDBJ whole genome shotgun (WGS) entry which is preliminary data.</text>
</comment>
<evidence type="ECO:0008006" key="6">
    <source>
        <dbReference type="Google" id="ProtNLM"/>
    </source>
</evidence>